<protein>
    <submittedName>
        <fullName evidence="1">Uncharacterized protein</fullName>
    </submittedName>
</protein>
<dbReference type="Pfam" id="PF18968">
    <property type="entry name" value="DUF5707"/>
    <property type="match status" value="1"/>
</dbReference>
<reference evidence="1 2" key="1">
    <citation type="journal article" date="2019" name="Int. J. Syst. Evol. Microbiol.">
        <title>The Global Catalogue of Microorganisms (GCM) 10K type strain sequencing project: providing services to taxonomists for standard genome sequencing and annotation.</title>
        <authorList>
            <consortium name="The Broad Institute Genomics Platform"/>
            <consortium name="The Broad Institute Genome Sequencing Center for Infectious Disease"/>
            <person name="Wu L."/>
            <person name="Ma J."/>
        </authorList>
    </citation>
    <scope>NUCLEOTIDE SEQUENCE [LARGE SCALE GENOMIC DNA]</scope>
    <source>
        <strain evidence="1 2">JCM 15478</strain>
    </source>
</reference>
<dbReference type="EMBL" id="BAAAPE010000005">
    <property type="protein sequence ID" value="GAA2069101.1"/>
    <property type="molecule type" value="Genomic_DNA"/>
</dbReference>
<evidence type="ECO:0000313" key="2">
    <source>
        <dbReference type="Proteomes" id="UP001500016"/>
    </source>
</evidence>
<evidence type="ECO:0000313" key="1">
    <source>
        <dbReference type="EMBL" id="GAA2069101.1"/>
    </source>
</evidence>
<name>A0ABN2VQN6_9ACTN</name>
<sequence>MPKISRRVGLVSLLGAVAVAGITIVLATTTASSSSSEPTVRDASAHFVAPSNGIDGAFTFTANTADDSGVRRLDVLAWPESKAKEPTAGDVADADRATCRKMGDEQARCTYTLRVTEEEADGLERGRWVISALLTSRDGDTKFVREAADVSVDF</sequence>
<proteinExistence type="predicted"/>
<accession>A0ABN2VQN6</accession>
<gene>
    <name evidence="1" type="ORF">GCM10009801_18230</name>
</gene>
<dbReference type="Proteomes" id="UP001500016">
    <property type="component" value="Unassembled WGS sequence"/>
</dbReference>
<keyword evidence="2" id="KW-1185">Reference proteome</keyword>
<comment type="caution">
    <text evidence="1">The sequence shown here is derived from an EMBL/GenBank/DDBJ whole genome shotgun (WGS) entry which is preliminary data.</text>
</comment>
<dbReference type="InterPro" id="IPR043761">
    <property type="entry name" value="DUF5707"/>
</dbReference>
<dbReference type="RefSeq" id="WP_344525929.1">
    <property type="nucleotide sequence ID" value="NZ_BAAAPE010000005.1"/>
</dbReference>
<organism evidence="1 2">
    <name type="scientific">Streptomyces albiaxialis</name>
    <dbReference type="NCBI Taxonomy" id="329523"/>
    <lineage>
        <taxon>Bacteria</taxon>
        <taxon>Bacillati</taxon>
        <taxon>Actinomycetota</taxon>
        <taxon>Actinomycetes</taxon>
        <taxon>Kitasatosporales</taxon>
        <taxon>Streptomycetaceae</taxon>
        <taxon>Streptomyces</taxon>
    </lineage>
</organism>